<dbReference type="SUPFAM" id="SSF56112">
    <property type="entry name" value="Protein kinase-like (PK-like)"/>
    <property type="match status" value="1"/>
</dbReference>
<dbReference type="Pfam" id="PF00069">
    <property type="entry name" value="Pkinase"/>
    <property type="match status" value="1"/>
</dbReference>
<feature type="domain" description="Protein kinase" evidence="5">
    <location>
        <begin position="48"/>
        <end position="318"/>
    </location>
</feature>
<dbReference type="PANTHER" id="PTHR24347">
    <property type="entry name" value="SERINE/THREONINE-PROTEIN KINASE"/>
    <property type="match status" value="1"/>
</dbReference>
<dbReference type="Gene3D" id="1.10.510.10">
    <property type="entry name" value="Transferase(Phosphotransferase) domain 1"/>
    <property type="match status" value="1"/>
</dbReference>
<dbReference type="InterPro" id="IPR011009">
    <property type="entry name" value="Kinase-like_dom_sf"/>
</dbReference>
<name>A0AAD5S9W5_9FUNG</name>
<dbReference type="PROSITE" id="PS00107">
    <property type="entry name" value="PROTEIN_KINASE_ATP"/>
    <property type="match status" value="1"/>
</dbReference>
<dbReference type="PROSITE" id="PS00108">
    <property type="entry name" value="PROTEIN_KINASE_ST"/>
    <property type="match status" value="1"/>
</dbReference>
<keyword evidence="7" id="KW-1185">Reference proteome</keyword>
<dbReference type="InterPro" id="IPR000719">
    <property type="entry name" value="Prot_kinase_dom"/>
</dbReference>
<keyword evidence="1 3" id="KW-0547">Nucleotide-binding</keyword>
<keyword evidence="2 3" id="KW-0067">ATP-binding</keyword>
<evidence type="ECO:0000313" key="7">
    <source>
        <dbReference type="Proteomes" id="UP001212841"/>
    </source>
</evidence>
<reference evidence="6" key="1">
    <citation type="submission" date="2020-05" db="EMBL/GenBank/DDBJ databases">
        <title>Phylogenomic resolution of chytrid fungi.</title>
        <authorList>
            <person name="Stajich J.E."/>
            <person name="Amses K."/>
            <person name="Simmons R."/>
            <person name="Seto K."/>
            <person name="Myers J."/>
            <person name="Bonds A."/>
            <person name="Quandt C.A."/>
            <person name="Barry K."/>
            <person name="Liu P."/>
            <person name="Grigoriev I."/>
            <person name="Longcore J.E."/>
            <person name="James T.Y."/>
        </authorList>
    </citation>
    <scope>NUCLEOTIDE SEQUENCE</scope>
    <source>
        <strain evidence="6">JEL0318</strain>
    </source>
</reference>
<protein>
    <submittedName>
        <fullName evidence="6">Checkpoint kinase 2</fullName>
    </submittedName>
</protein>
<evidence type="ECO:0000256" key="4">
    <source>
        <dbReference type="RuleBase" id="RU000304"/>
    </source>
</evidence>
<dbReference type="PROSITE" id="PS50011">
    <property type="entry name" value="PROTEIN_KINASE_DOM"/>
    <property type="match status" value="1"/>
</dbReference>
<dbReference type="CDD" id="cd05117">
    <property type="entry name" value="STKc_CAMK"/>
    <property type="match status" value="1"/>
</dbReference>
<evidence type="ECO:0000259" key="5">
    <source>
        <dbReference type="PROSITE" id="PS50011"/>
    </source>
</evidence>
<evidence type="ECO:0000256" key="2">
    <source>
        <dbReference type="ARBA" id="ARBA00022840"/>
    </source>
</evidence>
<comment type="similarity">
    <text evidence="4">Belongs to the protein kinase superfamily.</text>
</comment>
<evidence type="ECO:0000256" key="1">
    <source>
        <dbReference type="ARBA" id="ARBA00022741"/>
    </source>
</evidence>
<dbReference type="Proteomes" id="UP001212841">
    <property type="component" value="Unassembled WGS sequence"/>
</dbReference>
<keyword evidence="6" id="KW-0808">Transferase</keyword>
<keyword evidence="6" id="KW-0418">Kinase</keyword>
<comment type="caution">
    <text evidence="6">The sequence shown here is derived from an EMBL/GenBank/DDBJ whole genome shotgun (WGS) entry which is preliminary data.</text>
</comment>
<proteinExistence type="inferred from homology"/>
<evidence type="ECO:0000313" key="6">
    <source>
        <dbReference type="EMBL" id="KAJ3050177.1"/>
    </source>
</evidence>
<dbReference type="InterPro" id="IPR017441">
    <property type="entry name" value="Protein_kinase_ATP_BS"/>
</dbReference>
<evidence type="ECO:0000256" key="3">
    <source>
        <dbReference type="PROSITE-ProRule" id="PRU10141"/>
    </source>
</evidence>
<feature type="binding site" evidence="3">
    <location>
        <position position="77"/>
    </location>
    <ligand>
        <name>ATP</name>
        <dbReference type="ChEBI" id="CHEBI:30616"/>
    </ligand>
</feature>
<dbReference type="InterPro" id="IPR008271">
    <property type="entry name" value="Ser/Thr_kinase_AS"/>
</dbReference>
<dbReference type="EMBL" id="JADGJD010000545">
    <property type="protein sequence ID" value="KAJ3050177.1"/>
    <property type="molecule type" value="Genomic_DNA"/>
</dbReference>
<keyword evidence="4" id="KW-0723">Serine/threonine-protein kinase</keyword>
<dbReference type="GO" id="GO:0004674">
    <property type="term" value="F:protein serine/threonine kinase activity"/>
    <property type="evidence" value="ECO:0007669"/>
    <property type="project" value="UniProtKB-KW"/>
</dbReference>
<sequence length="356" mass="40012">MIHNRKIFLEDRAEIEIKPDTFFVFRDLAQDRNPSKVECEAVEKRYHVFNSKELGTGTFAIVKLAIDKETGERLACKMVAITKVRLATPGGNVASAQAIQQEISILKQITHPNIVQIKDVIQSPTTVYIFLTRVMGGELFDYINNNGGIPEHEAKFIFYQVLRAVRYLHRRNITHRDLKLENLLLESAVPFSRIMLTDFGLAKMPASTLERMQTKCGTVVYLAPEIIDSPPGTGYSKSVDCWSLGVLLYTILSGQMPFGNVDNPSVVSKAIKSTTFSMEGQWGTRDPTPEARDLVLKLLNVNAKERLTVEGALLHPWIAKQKETLDKLYVKMLRKSHLPAPSFQSEPIKADALKAK</sequence>
<dbReference type="FunFam" id="1.10.510.10:FF:000571">
    <property type="entry name" value="Maternal embryonic leucine zipper kinase"/>
    <property type="match status" value="1"/>
</dbReference>
<accession>A0AAD5S9W5</accession>
<dbReference type="AlphaFoldDB" id="A0AAD5S9W5"/>
<dbReference type="SMART" id="SM00220">
    <property type="entry name" value="S_TKc"/>
    <property type="match status" value="1"/>
</dbReference>
<gene>
    <name evidence="6" type="primary">CHEK2_2</name>
    <name evidence="6" type="ORF">HK097_008843</name>
</gene>
<dbReference type="GO" id="GO:0005524">
    <property type="term" value="F:ATP binding"/>
    <property type="evidence" value="ECO:0007669"/>
    <property type="project" value="UniProtKB-UniRule"/>
</dbReference>
<organism evidence="6 7">
    <name type="scientific">Rhizophlyctis rosea</name>
    <dbReference type="NCBI Taxonomy" id="64517"/>
    <lineage>
        <taxon>Eukaryota</taxon>
        <taxon>Fungi</taxon>
        <taxon>Fungi incertae sedis</taxon>
        <taxon>Chytridiomycota</taxon>
        <taxon>Chytridiomycota incertae sedis</taxon>
        <taxon>Chytridiomycetes</taxon>
        <taxon>Rhizophlyctidales</taxon>
        <taxon>Rhizophlyctidaceae</taxon>
        <taxon>Rhizophlyctis</taxon>
    </lineage>
</organism>